<feature type="compositionally biased region" description="Low complexity" evidence="1">
    <location>
        <begin position="404"/>
        <end position="418"/>
    </location>
</feature>
<feature type="compositionally biased region" description="Polar residues" evidence="1">
    <location>
        <begin position="1143"/>
        <end position="1152"/>
    </location>
</feature>
<feature type="region of interest" description="Disordered" evidence="1">
    <location>
        <begin position="1130"/>
        <end position="1180"/>
    </location>
</feature>
<feature type="compositionally biased region" description="Polar residues" evidence="1">
    <location>
        <begin position="74"/>
        <end position="102"/>
    </location>
</feature>
<feature type="region of interest" description="Disordered" evidence="1">
    <location>
        <begin position="1205"/>
        <end position="1254"/>
    </location>
</feature>
<feature type="compositionally biased region" description="Low complexity" evidence="1">
    <location>
        <begin position="279"/>
        <end position="299"/>
    </location>
</feature>
<feature type="compositionally biased region" description="Polar residues" evidence="1">
    <location>
        <begin position="1405"/>
        <end position="1414"/>
    </location>
</feature>
<feature type="compositionally biased region" description="Basic and acidic residues" evidence="1">
    <location>
        <begin position="232"/>
        <end position="241"/>
    </location>
</feature>
<feature type="compositionally biased region" description="Polar residues" evidence="1">
    <location>
        <begin position="49"/>
        <end position="60"/>
    </location>
</feature>
<evidence type="ECO:0000313" key="3">
    <source>
        <dbReference type="Proteomes" id="UP000054845"/>
    </source>
</evidence>
<feature type="compositionally biased region" description="Polar residues" evidence="1">
    <location>
        <begin position="897"/>
        <end position="918"/>
    </location>
</feature>
<feature type="region of interest" description="Disordered" evidence="1">
    <location>
        <begin position="221"/>
        <end position="330"/>
    </location>
</feature>
<feature type="compositionally biased region" description="Low complexity" evidence="1">
    <location>
        <begin position="34"/>
        <end position="48"/>
    </location>
</feature>
<feature type="compositionally biased region" description="Polar residues" evidence="1">
    <location>
        <begin position="869"/>
        <end position="879"/>
    </location>
</feature>
<feature type="compositionally biased region" description="Basic and acidic residues" evidence="1">
    <location>
        <begin position="633"/>
        <end position="647"/>
    </location>
</feature>
<sequence>MSERRLQLSPKLGGGFRLAPVASMPAPTRKDKSSNGSSGTAGTTDSASYRTPFTSTSPTTCAPPVHAPIPSGDQLLSAQDTTTSPVGPHLTSTTSETGQDKLSQADPDHASFPGAWSMNPSTETNLPITPRRVGSLPSSDSDPVAEPIRLDSAASSEPHTSMMQSAPKATRGAKPDRLEGLSTAGSDTLTSRAEGDTEYEDALGSSLTAIVGAYGGFGTALDTGNQALSSAEKAHSARVRQESAPAGATTYRFSPEDDAEDGSSISGNVSGARSQSRYSTGVLLSSVPTSSGSSQGQTLDAGASQTTPASAPAHVSRGRDPEQIDLSLDRSTFASATSFANAPLSAATDEGNENFQVAPEQPAVPARASSTHDKRRSRLPEDTPTSALNVPDESRPDALTTPILGLESSKSSLSDYGSGAEGEYELDAAGQSKRMSMLRAVNALEAMSTPEGAQAGVSAVARERQASIPTGADEIEASRKRQVNASPTRPAARSPISIKSAAAFSKGPESATPRAKVAGGLPGPGQARSDAAAKDGRDDDSRIDDAEMEASRAAEAEAEADNDPSRPRTLKEARALAKERARLRRLASEGGAAAESSTLAKESDSVSPSATQVSLSRAPAVVSPLSHSSSVRHSIDRPRRDPKRTSDARGAVVSPSDSGRIAATSPTDSLPQADVPASERPGRSSFASERSASEYSTSDAGMAHDDSKIVESPSGGTGADEDEATRDATLWRRHSRQLAQGVETRGAQEIPGQRSSALSPEDAAAAGSFDSSYDVASDTGADVHGSLPSHSHAHSPDAEALPTRPGPGRPSLSASNSGSIFGHVDTDSMGSHSYPSVQTNTRRFGHVSPSMGAAADGKLPPVPRDGDTSTDSSRAQTTDTLKELQDVVTEALEDLSFGSSTATNDTAQPRAATNRSNNDLGLITPRESHFQLADKAALSAADSATAPHSEGAWAAGSMSSGAQGMARAQSTASDAVSEDQSNVSFSSAVENPAHATAPMHPLARGSSSTSPTADESLARASTVTSLTSTATSRVPVPATVRRAQTHIQAAQRVAANPAAIRLPVYGRTTAWPVSFDPSPIIEKRKLAPWERARAYAQYANDLASIDSGLYVWLSVVQRPAQAQIQSQQRGIKPGSQHKGLGFATTQPATSSKLRGDGPVSGRASGPGHARETTGDSAYAASIRSEATFPIRGDGGRAKEIVQATPSMGNIPESPPGSVPSNIPYPTLLPQSGTRADRDAFDANQPLPTPNSSGSFFSSANAAGWPAFIDRVRGSSTSTVSDDSPSSTRVVNMRGDRERERTLSSAGADAPASKGSWSRGGGGSSNPSGTTGSNVPSGGKFFGGLSRKGSRRGVGPASGLSVTPMNPSASAQPSPPSTGSSRAGDATPSSAGPRGPRGVGQGQSSAPRSTLSLDVTSAKADTGIALIQSPAVAADPSPPPPPGAVAAAQIQGKLGESLPDIDTRGAVPSISNSRSPASARGPMGPRPPISAGSVGGDSFKTAASGSPVATSTARRPSQGQGSAPNRQNISGSSGLGGGESKGLYYGLSSTGGIYGVPKRQEEASGRRGSDAPPSPTELPAEKSTPSSPGRAPTGPVKSSFSYGSVRERSPNIGSGTTSSKLAPPASIPTGGSSAGSSPSGGSTGSFSFRKGSFSSQLSGSGSKDSAAREEAFEEALNKLEDVLPDADRTTLAKYLKKSGGDDLKAIGDYLQDQARGKLPQPTRSPTGNLGSARR</sequence>
<feature type="compositionally biased region" description="Polar residues" evidence="1">
    <location>
        <begin position="1610"/>
        <end position="1619"/>
    </location>
</feature>
<feature type="compositionally biased region" description="Basic and acidic residues" evidence="1">
    <location>
        <begin position="563"/>
        <end position="580"/>
    </location>
</feature>
<feature type="compositionally biased region" description="Polar residues" evidence="1">
    <location>
        <begin position="1720"/>
        <end position="1733"/>
    </location>
</feature>
<evidence type="ECO:0000313" key="2">
    <source>
        <dbReference type="EMBL" id="CEH15272.1"/>
    </source>
</evidence>
<dbReference type="EMBL" id="CCYA01000260">
    <property type="protein sequence ID" value="CEH15272.1"/>
    <property type="molecule type" value="Genomic_DNA"/>
</dbReference>
<proteinExistence type="predicted"/>
<feature type="compositionally biased region" description="Low complexity" evidence="1">
    <location>
        <begin position="1018"/>
        <end position="1029"/>
    </location>
</feature>
<feature type="region of interest" description="Disordered" evidence="1">
    <location>
        <begin position="1"/>
        <end position="198"/>
    </location>
</feature>
<keyword evidence="3" id="KW-1185">Reference proteome</keyword>
<dbReference type="STRING" id="401625.A0A0P1BG87"/>
<feature type="region of interest" description="Disordered" evidence="1">
    <location>
        <begin position="997"/>
        <end position="1029"/>
    </location>
</feature>
<feature type="region of interest" description="Disordered" evidence="1">
    <location>
        <begin position="1428"/>
        <end position="1670"/>
    </location>
</feature>
<feature type="region of interest" description="Disordered" evidence="1">
    <location>
        <begin position="964"/>
        <end position="985"/>
    </location>
</feature>
<name>A0A0P1BG87_9BASI</name>
<feature type="compositionally biased region" description="Low complexity" evidence="1">
    <location>
        <begin position="683"/>
        <end position="696"/>
    </location>
</feature>
<feature type="region of interest" description="Disordered" evidence="1">
    <location>
        <begin position="344"/>
        <end position="421"/>
    </location>
</feature>
<protein>
    <submittedName>
        <fullName evidence="2">Uncharacterized protein</fullName>
    </submittedName>
</protein>
<feature type="compositionally biased region" description="Polar residues" evidence="1">
    <location>
        <begin position="153"/>
        <end position="164"/>
    </location>
</feature>
<feature type="compositionally biased region" description="Low complexity" evidence="1">
    <location>
        <begin position="1274"/>
        <end position="1289"/>
    </location>
</feature>
<reference evidence="2 3" key="1">
    <citation type="submission" date="2014-09" db="EMBL/GenBank/DDBJ databases">
        <authorList>
            <person name="Magalhaes I.L.F."/>
            <person name="Oliveira U."/>
            <person name="Santos F.R."/>
            <person name="Vidigal T.H.D.A."/>
            <person name="Brescovit A.D."/>
            <person name="Santos A.J."/>
        </authorList>
    </citation>
    <scope>NUCLEOTIDE SEQUENCE [LARGE SCALE GENOMIC DNA]</scope>
</reference>
<dbReference type="Proteomes" id="UP000054845">
    <property type="component" value="Unassembled WGS sequence"/>
</dbReference>
<feature type="compositionally biased region" description="Basic and acidic residues" evidence="1">
    <location>
        <begin position="531"/>
        <end position="555"/>
    </location>
</feature>
<feature type="compositionally biased region" description="Polar residues" evidence="1">
    <location>
        <begin position="597"/>
        <end position="615"/>
    </location>
</feature>
<feature type="compositionally biased region" description="Low complexity" evidence="1">
    <location>
        <begin position="618"/>
        <end position="632"/>
    </location>
</feature>
<feature type="region of interest" description="Disordered" evidence="1">
    <location>
        <begin position="1710"/>
        <end position="1733"/>
    </location>
</feature>
<feature type="compositionally biased region" description="Polar residues" evidence="1">
    <location>
        <begin position="969"/>
        <end position="985"/>
    </location>
</feature>
<feature type="region of interest" description="Disordered" evidence="1">
    <location>
        <begin position="1274"/>
        <end position="1415"/>
    </location>
</feature>
<feature type="compositionally biased region" description="Polar residues" evidence="1">
    <location>
        <begin position="263"/>
        <end position="278"/>
    </location>
</feature>
<accession>A0A0P1BG87</accession>
<feature type="compositionally biased region" description="Polar residues" evidence="1">
    <location>
        <begin position="828"/>
        <end position="842"/>
    </location>
</feature>
<organism evidence="2 3">
    <name type="scientific">Ceraceosorus bombacis</name>
    <dbReference type="NCBI Taxonomy" id="401625"/>
    <lineage>
        <taxon>Eukaryota</taxon>
        <taxon>Fungi</taxon>
        <taxon>Dikarya</taxon>
        <taxon>Basidiomycota</taxon>
        <taxon>Ustilaginomycotina</taxon>
        <taxon>Exobasidiomycetes</taxon>
        <taxon>Ceraceosorales</taxon>
        <taxon>Ceraceosoraceae</taxon>
        <taxon>Ceraceosorus</taxon>
    </lineage>
</organism>
<feature type="compositionally biased region" description="Basic and acidic residues" evidence="1">
    <location>
        <begin position="1557"/>
        <end position="1568"/>
    </location>
</feature>
<dbReference type="OrthoDB" id="2413468at2759"/>
<evidence type="ECO:0000256" key="1">
    <source>
        <dbReference type="SAM" id="MobiDB-lite"/>
    </source>
</evidence>
<feature type="compositionally biased region" description="Low complexity" evidence="1">
    <location>
        <begin position="1366"/>
        <end position="1380"/>
    </location>
</feature>
<feature type="compositionally biased region" description="Polar residues" evidence="1">
    <location>
        <begin position="1500"/>
        <end position="1528"/>
    </location>
</feature>
<feature type="region of interest" description="Disordered" evidence="1">
    <location>
        <begin position="893"/>
        <end position="918"/>
    </location>
</feature>
<feature type="region of interest" description="Disordered" evidence="1">
    <location>
        <begin position="447"/>
        <end position="880"/>
    </location>
</feature>
<feature type="compositionally biased region" description="Low complexity" evidence="1">
    <location>
        <begin position="1621"/>
        <end position="1663"/>
    </location>
</feature>
<feature type="compositionally biased region" description="Polar residues" evidence="1">
    <location>
        <begin position="118"/>
        <end position="127"/>
    </location>
</feature>